<gene>
    <name evidence="1" type="ORF">MB09_08630</name>
</gene>
<sequence length="101" mass="11971">MKLIDIINELKSLAEDGAYTRGKIDWWLIKEEERYKYLCKCINILKAEFPTVVVEEHKSIKKNIEFISLYDKLCEVSEKHRGTVNSHKLINLDKIINEINY</sequence>
<accession>A0ABR5DIX6</accession>
<keyword evidence="2" id="KW-1185">Reference proteome</keyword>
<evidence type="ECO:0000313" key="1">
    <source>
        <dbReference type="EMBL" id="KJJ38734.1"/>
    </source>
</evidence>
<comment type="caution">
    <text evidence="1">The sequence shown here is derived from an EMBL/GenBank/DDBJ whole genome shotgun (WGS) entry which is preliminary data.</text>
</comment>
<dbReference type="Proteomes" id="UP000033497">
    <property type="component" value="Unassembled WGS sequence"/>
</dbReference>
<name>A0ABR5DIX6_9FLAO</name>
<reference evidence="1 2" key="1">
    <citation type="submission" date="2014-10" db="EMBL/GenBank/DDBJ databases">
        <title>Genome sequencing of Vitellibacter vladivostokensis KMM 3516.</title>
        <authorList>
            <person name="Thevarajoo S."/>
            <person name="Selvaratnam C."/>
            <person name="Goh K.M."/>
            <person name="Chong C.S."/>
        </authorList>
    </citation>
    <scope>NUCLEOTIDE SEQUENCE [LARGE SCALE GENOMIC DNA]</scope>
    <source>
        <strain evidence="1 2">KMM 3516</strain>
    </source>
</reference>
<dbReference type="RefSeq" id="WP_045080482.1">
    <property type="nucleotide sequence ID" value="NZ_JSVU01000004.1"/>
</dbReference>
<proteinExistence type="predicted"/>
<protein>
    <submittedName>
        <fullName evidence="1">Uncharacterized protein</fullName>
    </submittedName>
</protein>
<dbReference type="EMBL" id="JSVU01000004">
    <property type="protein sequence ID" value="KJJ38734.1"/>
    <property type="molecule type" value="Genomic_DNA"/>
</dbReference>
<evidence type="ECO:0000313" key="2">
    <source>
        <dbReference type="Proteomes" id="UP000033497"/>
    </source>
</evidence>
<organism evidence="1 2">
    <name type="scientific">Aequorivita vladivostokensis</name>
    <dbReference type="NCBI Taxonomy" id="171194"/>
    <lineage>
        <taxon>Bacteria</taxon>
        <taxon>Pseudomonadati</taxon>
        <taxon>Bacteroidota</taxon>
        <taxon>Flavobacteriia</taxon>
        <taxon>Flavobacteriales</taxon>
        <taxon>Flavobacteriaceae</taxon>
        <taxon>Aequorivita</taxon>
    </lineage>
</organism>